<comment type="caution">
    <text evidence="1">The sequence shown here is derived from an EMBL/GenBank/DDBJ whole genome shotgun (WGS) entry which is preliminary data.</text>
</comment>
<evidence type="ECO:0000313" key="1">
    <source>
        <dbReference type="EMBL" id="MBA0577498.1"/>
    </source>
</evidence>
<dbReference type="AlphaFoldDB" id="A0A7J8NKI2"/>
<proteinExistence type="predicted"/>
<name>A0A7J8NKI2_9ROSI</name>
<organism evidence="1 2">
    <name type="scientific">Gossypium lobatum</name>
    <dbReference type="NCBI Taxonomy" id="34289"/>
    <lineage>
        <taxon>Eukaryota</taxon>
        <taxon>Viridiplantae</taxon>
        <taxon>Streptophyta</taxon>
        <taxon>Embryophyta</taxon>
        <taxon>Tracheophyta</taxon>
        <taxon>Spermatophyta</taxon>
        <taxon>Magnoliopsida</taxon>
        <taxon>eudicotyledons</taxon>
        <taxon>Gunneridae</taxon>
        <taxon>Pentapetalae</taxon>
        <taxon>rosids</taxon>
        <taxon>malvids</taxon>
        <taxon>Malvales</taxon>
        <taxon>Malvaceae</taxon>
        <taxon>Malvoideae</taxon>
        <taxon>Gossypium</taxon>
    </lineage>
</organism>
<evidence type="ECO:0000313" key="2">
    <source>
        <dbReference type="Proteomes" id="UP000593572"/>
    </source>
</evidence>
<dbReference type="Proteomes" id="UP000593572">
    <property type="component" value="Unassembled WGS sequence"/>
</dbReference>
<reference evidence="1 2" key="1">
    <citation type="journal article" date="2019" name="Genome Biol. Evol.">
        <title>Insights into the evolution of the New World diploid cottons (Gossypium, subgenus Houzingenia) based on genome sequencing.</title>
        <authorList>
            <person name="Grover C.E."/>
            <person name="Arick M.A. 2nd"/>
            <person name="Thrash A."/>
            <person name="Conover J.L."/>
            <person name="Sanders W.S."/>
            <person name="Peterson D.G."/>
            <person name="Frelichowski J.E."/>
            <person name="Scheffler J.A."/>
            <person name="Scheffler B.E."/>
            <person name="Wendel J.F."/>
        </authorList>
    </citation>
    <scope>NUCLEOTIDE SEQUENCE [LARGE SCALE GENOMIC DNA]</scope>
    <source>
        <strain evidence="1">157</strain>
        <tissue evidence="1">Leaf</tissue>
    </source>
</reference>
<sequence length="17" mass="1822">MPSSVIYPVKLSLLGMS</sequence>
<accession>A0A7J8NKI2</accession>
<keyword evidence="2" id="KW-1185">Reference proteome</keyword>
<dbReference type="EMBL" id="JABEZX010355842">
    <property type="protein sequence ID" value="MBA0577498.1"/>
    <property type="molecule type" value="Genomic_DNA"/>
</dbReference>
<gene>
    <name evidence="1" type="ORF">Golob_025392</name>
</gene>
<protein>
    <submittedName>
        <fullName evidence="1">Uncharacterized protein</fullName>
    </submittedName>
</protein>